<gene>
    <name evidence="1" type="ORF">F2Q68_00028133</name>
</gene>
<comment type="caution">
    <text evidence="1">The sequence shown here is derived from an EMBL/GenBank/DDBJ whole genome shotgun (WGS) entry which is preliminary data.</text>
</comment>
<reference evidence="1" key="1">
    <citation type="submission" date="2019-12" db="EMBL/GenBank/DDBJ databases">
        <title>Genome sequencing and annotation of Brassica cretica.</title>
        <authorList>
            <person name="Studholme D.J."/>
            <person name="Sarris P.F."/>
        </authorList>
    </citation>
    <scope>NUCLEOTIDE SEQUENCE</scope>
    <source>
        <strain evidence="1">PFS-001/15</strain>
        <tissue evidence="1">Leaf</tissue>
    </source>
</reference>
<dbReference type="Proteomes" id="UP000712281">
    <property type="component" value="Unassembled WGS sequence"/>
</dbReference>
<accession>A0A8S9IGD4</accession>
<dbReference type="EMBL" id="QGKW02001911">
    <property type="protein sequence ID" value="KAF2568858.1"/>
    <property type="molecule type" value="Genomic_DNA"/>
</dbReference>
<sequence length="99" mass="11272">MSKKSSSVESIELELSVQTKHQFDSRSPISPRWNGTNRTMISARSHQALASTSQKLLVKVKRRRNVLASISDDVLKLHPELWCIIFQLQNLAVTGMRRV</sequence>
<organism evidence="1 2">
    <name type="scientific">Brassica cretica</name>
    <name type="common">Mustard</name>
    <dbReference type="NCBI Taxonomy" id="69181"/>
    <lineage>
        <taxon>Eukaryota</taxon>
        <taxon>Viridiplantae</taxon>
        <taxon>Streptophyta</taxon>
        <taxon>Embryophyta</taxon>
        <taxon>Tracheophyta</taxon>
        <taxon>Spermatophyta</taxon>
        <taxon>Magnoliopsida</taxon>
        <taxon>eudicotyledons</taxon>
        <taxon>Gunneridae</taxon>
        <taxon>Pentapetalae</taxon>
        <taxon>rosids</taxon>
        <taxon>malvids</taxon>
        <taxon>Brassicales</taxon>
        <taxon>Brassicaceae</taxon>
        <taxon>Brassiceae</taxon>
        <taxon>Brassica</taxon>
    </lineage>
</organism>
<evidence type="ECO:0000313" key="2">
    <source>
        <dbReference type="Proteomes" id="UP000712281"/>
    </source>
</evidence>
<name>A0A8S9IGD4_BRACR</name>
<evidence type="ECO:0000313" key="1">
    <source>
        <dbReference type="EMBL" id="KAF2568858.1"/>
    </source>
</evidence>
<proteinExistence type="predicted"/>
<dbReference type="AlphaFoldDB" id="A0A8S9IGD4"/>
<protein>
    <submittedName>
        <fullName evidence="1">Uncharacterized protein</fullName>
    </submittedName>
</protein>